<evidence type="ECO:0000256" key="5">
    <source>
        <dbReference type="SAM" id="Phobius"/>
    </source>
</evidence>
<evidence type="ECO:0000256" key="2">
    <source>
        <dbReference type="ARBA" id="ARBA00022771"/>
    </source>
</evidence>
<dbReference type="Pfam" id="PF13639">
    <property type="entry name" value="zf-RING_2"/>
    <property type="match status" value="1"/>
</dbReference>
<accession>A0A7C9DER1</accession>
<dbReference type="InterPro" id="IPR013083">
    <property type="entry name" value="Znf_RING/FYVE/PHD"/>
</dbReference>
<evidence type="ECO:0000256" key="3">
    <source>
        <dbReference type="ARBA" id="ARBA00022833"/>
    </source>
</evidence>
<keyword evidence="5" id="KW-0472">Membrane</keyword>
<feature type="transmembrane region" description="Helical" evidence="5">
    <location>
        <begin position="12"/>
        <end position="35"/>
    </location>
</feature>
<proteinExistence type="predicted"/>
<evidence type="ECO:0000256" key="4">
    <source>
        <dbReference type="PROSITE-ProRule" id="PRU00175"/>
    </source>
</evidence>
<keyword evidence="2 4" id="KW-0863">Zinc-finger</keyword>
<dbReference type="PANTHER" id="PTHR45969:SF33">
    <property type="entry name" value="RING ZINC FINGER PROTEIN-RELATED"/>
    <property type="match status" value="1"/>
</dbReference>
<evidence type="ECO:0000259" key="6">
    <source>
        <dbReference type="PROSITE" id="PS50089"/>
    </source>
</evidence>
<dbReference type="GO" id="GO:0016567">
    <property type="term" value="P:protein ubiquitination"/>
    <property type="evidence" value="ECO:0007669"/>
    <property type="project" value="TreeGrafter"/>
</dbReference>
<keyword evidence="5" id="KW-0812">Transmembrane</keyword>
<dbReference type="Gene3D" id="3.30.40.10">
    <property type="entry name" value="Zinc/RING finger domain, C3HC4 (zinc finger)"/>
    <property type="match status" value="1"/>
</dbReference>
<dbReference type="SMART" id="SM00184">
    <property type="entry name" value="RING"/>
    <property type="match status" value="1"/>
</dbReference>
<dbReference type="SUPFAM" id="SSF57850">
    <property type="entry name" value="RING/U-box"/>
    <property type="match status" value="1"/>
</dbReference>
<dbReference type="PROSITE" id="PS50089">
    <property type="entry name" value="ZF_RING_2"/>
    <property type="match status" value="1"/>
</dbReference>
<reference evidence="7" key="1">
    <citation type="journal article" date="2013" name="J. Plant Res.">
        <title>Effect of fungi and light on seed germination of three Opuntia species from semiarid lands of central Mexico.</title>
        <authorList>
            <person name="Delgado-Sanchez P."/>
            <person name="Jimenez-Bremont J.F."/>
            <person name="Guerrero-Gonzalez Mde L."/>
            <person name="Flores J."/>
        </authorList>
    </citation>
    <scope>NUCLEOTIDE SEQUENCE</scope>
    <source>
        <tissue evidence="7">Cladode</tissue>
    </source>
</reference>
<keyword evidence="3" id="KW-0862">Zinc</keyword>
<organism evidence="7">
    <name type="scientific">Opuntia streptacantha</name>
    <name type="common">Prickly pear cactus</name>
    <name type="synonym">Opuntia cardona</name>
    <dbReference type="NCBI Taxonomy" id="393608"/>
    <lineage>
        <taxon>Eukaryota</taxon>
        <taxon>Viridiplantae</taxon>
        <taxon>Streptophyta</taxon>
        <taxon>Embryophyta</taxon>
        <taxon>Tracheophyta</taxon>
        <taxon>Spermatophyta</taxon>
        <taxon>Magnoliopsida</taxon>
        <taxon>eudicotyledons</taxon>
        <taxon>Gunneridae</taxon>
        <taxon>Pentapetalae</taxon>
        <taxon>Caryophyllales</taxon>
        <taxon>Cactineae</taxon>
        <taxon>Cactaceae</taxon>
        <taxon>Opuntioideae</taxon>
        <taxon>Opuntia</taxon>
    </lineage>
</organism>
<feature type="domain" description="RING-type" evidence="6">
    <location>
        <begin position="104"/>
        <end position="147"/>
    </location>
</feature>
<dbReference type="AlphaFoldDB" id="A0A7C9DER1"/>
<dbReference type="GO" id="GO:0008270">
    <property type="term" value="F:zinc ion binding"/>
    <property type="evidence" value="ECO:0007669"/>
    <property type="project" value="UniProtKB-KW"/>
</dbReference>
<evidence type="ECO:0000256" key="1">
    <source>
        <dbReference type="ARBA" id="ARBA00022723"/>
    </source>
</evidence>
<sequence length="182" mass="20618">MMGFPAGYTEVFLPKLLINILFILSLIRTVVSALLQAMGLSHFLDPDVDWVTRSEAESAVTHYQYQPSCASISATLIREMLPATRFGDVLAESGAEAGRVPESCAVCLYEFEEHDEIRRLRNCPHIFHRSCVDRWIDHDRKTCPLCRTSLIPDELQEAFNQSLWAASGIPEFYSEYAPITNF</sequence>
<evidence type="ECO:0000313" key="7">
    <source>
        <dbReference type="EMBL" id="MBA4641480.1"/>
    </source>
</evidence>
<dbReference type="InterPro" id="IPR001841">
    <property type="entry name" value="Znf_RING"/>
</dbReference>
<dbReference type="PANTHER" id="PTHR45969">
    <property type="entry name" value="RING ZINC FINGER PROTEIN-RELATED"/>
    <property type="match status" value="1"/>
</dbReference>
<dbReference type="EMBL" id="GISG01124534">
    <property type="protein sequence ID" value="MBA4641480.1"/>
    <property type="molecule type" value="Transcribed_RNA"/>
</dbReference>
<reference evidence="7" key="2">
    <citation type="submission" date="2020-07" db="EMBL/GenBank/DDBJ databases">
        <authorList>
            <person name="Vera ALvarez R."/>
            <person name="Arias-Moreno D.M."/>
            <person name="Jimenez-Jacinto V."/>
            <person name="Jimenez-Bremont J.F."/>
            <person name="Swaminathan K."/>
            <person name="Moose S.P."/>
            <person name="Guerrero-Gonzalez M.L."/>
            <person name="Marino-Ramirez L."/>
            <person name="Landsman D."/>
            <person name="Rodriguez-Kessler M."/>
            <person name="Delgado-Sanchez P."/>
        </authorList>
    </citation>
    <scope>NUCLEOTIDE SEQUENCE</scope>
    <source>
        <tissue evidence="7">Cladode</tissue>
    </source>
</reference>
<protein>
    <recommendedName>
        <fullName evidence="6">RING-type domain-containing protein</fullName>
    </recommendedName>
</protein>
<keyword evidence="5" id="KW-1133">Transmembrane helix</keyword>
<name>A0A7C9DER1_OPUST</name>
<keyword evidence="1" id="KW-0479">Metal-binding</keyword>
<dbReference type="GO" id="GO:0061630">
    <property type="term" value="F:ubiquitin protein ligase activity"/>
    <property type="evidence" value="ECO:0007669"/>
    <property type="project" value="TreeGrafter"/>
</dbReference>